<keyword evidence="5" id="KW-0808">Transferase</keyword>
<evidence type="ECO:0000259" key="12">
    <source>
        <dbReference type="PROSITE" id="PS51163"/>
    </source>
</evidence>
<dbReference type="OrthoDB" id="9814580at2"/>
<evidence type="ECO:0000256" key="8">
    <source>
        <dbReference type="ARBA" id="ARBA00022741"/>
    </source>
</evidence>
<dbReference type="PANTHER" id="PTHR17490">
    <property type="entry name" value="SUA5"/>
    <property type="match status" value="1"/>
</dbReference>
<keyword evidence="9" id="KW-0067">ATP-binding</keyword>
<evidence type="ECO:0000256" key="5">
    <source>
        <dbReference type="ARBA" id="ARBA00022679"/>
    </source>
</evidence>
<dbReference type="EMBL" id="AMEM01000005">
    <property type="protein sequence ID" value="EKX92539.1"/>
    <property type="molecule type" value="Genomic_DNA"/>
</dbReference>
<dbReference type="InterPro" id="IPR017945">
    <property type="entry name" value="DHBP_synth_RibB-like_a/b_dom"/>
</dbReference>
<dbReference type="GO" id="GO:0003725">
    <property type="term" value="F:double-stranded RNA binding"/>
    <property type="evidence" value="ECO:0007669"/>
    <property type="project" value="InterPro"/>
</dbReference>
<keyword evidence="14" id="KW-1185">Reference proteome</keyword>
<evidence type="ECO:0000256" key="10">
    <source>
        <dbReference type="ARBA" id="ARBA00029774"/>
    </source>
</evidence>
<dbReference type="GO" id="GO:0005737">
    <property type="term" value="C:cytoplasm"/>
    <property type="evidence" value="ECO:0007669"/>
    <property type="project" value="UniProtKB-SubCell"/>
</dbReference>
<keyword evidence="4" id="KW-0963">Cytoplasm</keyword>
<dbReference type="GO" id="GO:0006450">
    <property type="term" value="P:regulation of translational fidelity"/>
    <property type="evidence" value="ECO:0007669"/>
    <property type="project" value="TreeGrafter"/>
</dbReference>
<comment type="catalytic activity">
    <reaction evidence="11">
        <text>L-threonine + hydrogencarbonate + ATP = L-threonylcarbamoyladenylate + diphosphate + H2O</text>
        <dbReference type="Rhea" id="RHEA:36407"/>
        <dbReference type="ChEBI" id="CHEBI:15377"/>
        <dbReference type="ChEBI" id="CHEBI:17544"/>
        <dbReference type="ChEBI" id="CHEBI:30616"/>
        <dbReference type="ChEBI" id="CHEBI:33019"/>
        <dbReference type="ChEBI" id="CHEBI:57926"/>
        <dbReference type="ChEBI" id="CHEBI:73682"/>
        <dbReference type="EC" id="2.7.7.87"/>
    </reaction>
</comment>
<comment type="similarity">
    <text evidence="2">Belongs to the SUA5 family.</text>
</comment>
<dbReference type="GO" id="GO:0005524">
    <property type="term" value="F:ATP binding"/>
    <property type="evidence" value="ECO:0007669"/>
    <property type="project" value="UniProtKB-KW"/>
</dbReference>
<evidence type="ECO:0000256" key="7">
    <source>
        <dbReference type="ARBA" id="ARBA00022695"/>
    </source>
</evidence>
<comment type="caution">
    <text evidence="13">The sequence shown here is derived from an EMBL/GenBank/DDBJ whole genome shotgun (WGS) entry which is preliminary data.</text>
</comment>
<keyword evidence="7" id="KW-0548">Nucleotidyltransferase</keyword>
<dbReference type="PANTHER" id="PTHR17490:SF16">
    <property type="entry name" value="THREONYLCARBAMOYL-AMP SYNTHASE"/>
    <property type="match status" value="1"/>
</dbReference>
<dbReference type="InterPro" id="IPR050156">
    <property type="entry name" value="TC-AMP_synthase_SUA5"/>
</dbReference>
<sequence length="216" mass="22908">MSRIYDCADSESRELGLRAAFNAVKGGRLVVLPTDTLYGLGCDAFDNDAVNRLLAAKNRGPNMPVPVLVGSWDTIQGLVAEYSPQARALVEALWPGGLSIVIRQAPSLPWNLGDTRGTVMLRMPLHPVAIELLRETGPMAVSSANISGQPPATTAEDAKNQLGSAVNVYLDGGECVVGTASTIIDLSHREPKLLREGAVPAEKIAEILGVDVESLR</sequence>
<dbReference type="Gene3D" id="3.90.870.10">
    <property type="entry name" value="DHBP synthase"/>
    <property type="match status" value="1"/>
</dbReference>
<dbReference type="PATRIC" id="fig|1035195.3.peg.194"/>
<dbReference type="SUPFAM" id="SSF55821">
    <property type="entry name" value="YrdC/RibB"/>
    <property type="match status" value="1"/>
</dbReference>
<keyword evidence="8" id="KW-0547">Nucleotide-binding</keyword>
<protein>
    <recommendedName>
        <fullName evidence="10">L-threonylcarbamoyladenylate synthase</fullName>
        <ecNumber evidence="3">2.7.7.87</ecNumber>
    </recommendedName>
    <alternativeName>
        <fullName evidence="10">L-threonylcarbamoyladenylate synthase</fullName>
    </alternativeName>
</protein>
<evidence type="ECO:0000256" key="6">
    <source>
        <dbReference type="ARBA" id="ARBA00022694"/>
    </source>
</evidence>
<evidence type="ECO:0000313" key="14">
    <source>
        <dbReference type="Proteomes" id="UP000010445"/>
    </source>
</evidence>
<dbReference type="STRING" id="1035195.HMPREF9997_00206"/>
<dbReference type="GO" id="GO:0000049">
    <property type="term" value="F:tRNA binding"/>
    <property type="evidence" value="ECO:0007669"/>
    <property type="project" value="TreeGrafter"/>
</dbReference>
<evidence type="ECO:0000256" key="1">
    <source>
        <dbReference type="ARBA" id="ARBA00004496"/>
    </source>
</evidence>
<dbReference type="EC" id="2.7.7.87" evidence="3"/>
<dbReference type="Proteomes" id="UP000010445">
    <property type="component" value="Unassembled WGS sequence"/>
</dbReference>
<evidence type="ECO:0000256" key="9">
    <source>
        <dbReference type="ARBA" id="ARBA00022840"/>
    </source>
</evidence>
<accession>L1MNJ5</accession>
<proteinExistence type="inferred from homology"/>
<dbReference type="AlphaFoldDB" id="L1MNJ5"/>
<dbReference type="InterPro" id="IPR006070">
    <property type="entry name" value="Sua5-like_dom"/>
</dbReference>
<dbReference type="PROSITE" id="PS51163">
    <property type="entry name" value="YRDC"/>
    <property type="match status" value="1"/>
</dbReference>
<dbReference type="NCBIfam" id="TIGR00057">
    <property type="entry name" value="L-threonylcarbamoyladenylate synthase"/>
    <property type="match status" value="1"/>
</dbReference>
<keyword evidence="6" id="KW-0819">tRNA processing</keyword>
<evidence type="ECO:0000256" key="4">
    <source>
        <dbReference type="ARBA" id="ARBA00022490"/>
    </source>
</evidence>
<dbReference type="GO" id="GO:0008033">
    <property type="term" value="P:tRNA processing"/>
    <property type="evidence" value="ECO:0007669"/>
    <property type="project" value="UniProtKB-KW"/>
</dbReference>
<dbReference type="RefSeq" id="WP_006061902.1">
    <property type="nucleotide sequence ID" value="NZ_KB290821.1"/>
</dbReference>
<name>L1MNJ5_9CORY</name>
<dbReference type="Pfam" id="PF01300">
    <property type="entry name" value="Sua5_yciO_yrdC"/>
    <property type="match status" value="1"/>
</dbReference>
<reference evidence="13 14" key="1">
    <citation type="submission" date="2012-05" db="EMBL/GenBank/DDBJ databases">
        <authorList>
            <person name="Weinstock G."/>
            <person name="Sodergren E."/>
            <person name="Lobos E.A."/>
            <person name="Fulton L."/>
            <person name="Fulton R."/>
            <person name="Courtney L."/>
            <person name="Fronick C."/>
            <person name="O'Laughlin M."/>
            <person name="Godfrey J."/>
            <person name="Wilson R.M."/>
            <person name="Miner T."/>
            <person name="Farmer C."/>
            <person name="Delehaunty K."/>
            <person name="Cordes M."/>
            <person name="Minx P."/>
            <person name="Tomlinson C."/>
            <person name="Chen J."/>
            <person name="Wollam A."/>
            <person name="Pepin K.H."/>
            <person name="Bhonagiri V."/>
            <person name="Zhang X."/>
            <person name="Suruliraj S."/>
            <person name="Warren W."/>
            <person name="Mitreva M."/>
            <person name="Mardis E.R."/>
            <person name="Wilson R.K."/>
        </authorList>
    </citation>
    <scope>NUCLEOTIDE SEQUENCE [LARGE SCALE GENOMIC DNA]</scope>
    <source>
        <strain evidence="13 14">F0235</strain>
    </source>
</reference>
<evidence type="ECO:0000256" key="11">
    <source>
        <dbReference type="ARBA" id="ARBA00048366"/>
    </source>
</evidence>
<organism evidence="13 14">
    <name type="scientific">Corynebacterium durum F0235</name>
    <dbReference type="NCBI Taxonomy" id="1035195"/>
    <lineage>
        <taxon>Bacteria</taxon>
        <taxon>Bacillati</taxon>
        <taxon>Actinomycetota</taxon>
        <taxon>Actinomycetes</taxon>
        <taxon>Mycobacteriales</taxon>
        <taxon>Corynebacteriaceae</taxon>
        <taxon>Corynebacterium</taxon>
    </lineage>
</organism>
<dbReference type="GO" id="GO:0061710">
    <property type="term" value="F:L-threonylcarbamoyladenylate synthase"/>
    <property type="evidence" value="ECO:0007669"/>
    <property type="project" value="UniProtKB-EC"/>
</dbReference>
<comment type="subcellular location">
    <subcellularLocation>
        <location evidence="1">Cytoplasm</location>
    </subcellularLocation>
</comment>
<gene>
    <name evidence="13" type="ORF">HMPREF9997_00206</name>
</gene>
<evidence type="ECO:0000256" key="3">
    <source>
        <dbReference type="ARBA" id="ARBA00012584"/>
    </source>
</evidence>
<evidence type="ECO:0000256" key="2">
    <source>
        <dbReference type="ARBA" id="ARBA00007663"/>
    </source>
</evidence>
<dbReference type="HOGENOM" id="CLU_031397_3_1_11"/>
<feature type="domain" description="YrdC-like" evidence="12">
    <location>
        <begin position="14"/>
        <end position="199"/>
    </location>
</feature>
<evidence type="ECO:0000313" key="13">
    <source>
        <dbReference type="EMBL" id="EKX92539.1"/>
    </source>
</evidence>
<dbReference type="eggNOG" id="COG0009">
    <property type="taxonomic scope" value="Bacteria"/>
</dbReference>